<feature type="compositionally biased region" description="Low complexity" evidence="3">
    <location>
        <begin position="882"/>
        <end position="898"/>
    </location>
</feature>
<dbReference type="GO" id="GO:0005737">
    <property type="term" value="C:cytoplasm"/>
    <property type="evidence" value="ECO:0007669"/>
    <property type="project" value="TreeGrafter"/>
</dbReference>
<dbReference type="Gene3D" id="3.60.40.10">
    <property type="entry name" value="PPM-type phosphatase domain"/>
    <property type="match status" value="1"/>
</dbReference>
<proteinExistence type="predicted"/>
<feature type="region of interest" description="Disordered" evidence="3">
    <location>
        <begin position="882"/>
        <end position="921"/>
    </location>
</feature>
<keyword evidence="6" id="KW-1185">Reference proteome</keyword>
<dbReference type="SUPFAM" id="SSF81606">
    <property type="entry name" value="PP2C-like"/>
    <property type="match status" value="1"/>
</dbReference>
<dbReference type="InterPro" id="IPR001611">
    <property type="entry name" value="Leu-rich_rpt"/>
</dbReference>
<evidence type="ECO:0000313" key="6">
    <source>
        <dbReference type="Proteomes" id="UP001176961"/>
    </source>
</evidence>
<evidence type="ECO:0000256" key="3">
    <source>
        <dbReference type="SAM" id="MobiDB-lite"/>
    </source>
</evidence>
<feature type="region of interest" description="Disordered" evidence="3">
    <location>
        <begin position="1065"/>
        <end position="1133"/>
    </location>
</feature>
<dbReference type="SUPFAM" id="SSF52058">
    <property type="entry name" value="L domain-like"/>
    <property type="match status" value="2"/>
</dbReference>
<evidence type="ECO:0000256" key="2">
    <source>
        <dbReference type="ARBA" id="ARBA00022737"/>
    </source>
</evidence>
<comment type="caution">
    <text evidence="5">The sequence shown here is derived from an EMBL/GenBank/DDBJ whole genome shotgun (WGS) entry which is preliminary data.</text>
</comment>
<dbReference type="InterPro" id="IPR050216">
    <property type="entry name" value="LRR_domain-containing"/>
</dbReference>
<name>A0AA36M5H8_CYLNA</name>
<dbReference type="PROSITE" id="PS51450">
    <property type="entry name" value="LRR"/>
    <property type="match status" value="4"/>
</dbReference>
<feature type="region of interest" description="Disordered" evidence="3">
    <location>
        <begin position="839"/>
        <end position="862"/>
    </location>
</feature>
<dbReference type="InterPro" id="IPR003591">
    <property type="entry name" value="Leu-rich_rpt_typical-subtyp"/>
</dbReference>
<dbReference type="PROSITE" id="PS51746">
    <property type="entry name" value="PPM_2"/>
    <property type="match status" value="1"/>
</dbReference>
<protein>
    <recommendedName>
        <fullName evidence="4">PPM-type phosphatase domain-containing protein</fullName>
    </recommendedName>
</protein>
<dbReference type="SMART" id="SM00365">
    <property type="entry name" value="LRR_SD22"/>
    <property type="match status" value="4"/>
</dbReference>
<feature type="domain" description="PPM-type phosphatase" evidence="4">
    <location>
        <begin position="534"/>
        <end position="759"/>
    </location>
</feature>
<dbReference type="EMBL" id="CATQJL010000223">
    <property type="protein sequence ID" value="CAJ0598863.1"/>
    <property type="molecule type" value="Genomic_DNA"/>
</dbReference>
<dbReference type="InterPro" id="IPR032675">
    <property type="entry name" value="LRR_dom_sf"/>
</dbReference>
<sequence length="1133" mass="126273">MYDLSDRNLTLLPESLFCSDSDDIQQLNLRRNSLSAKNPANPSAVQVGWLDDLTRLASLTTLDLSSNRLSTFPISITQLLNLQKLNLASNCIQTIPSNVKLMKRLVFLDLENNWLSQLPIQLGECDQLLWLNLKFNRIKQVPEEVLFKLPNLMEWSLAGNYIECISTDQHSSVTKLDLRRTSLCGCFRLPSSYFDQLTFLDIRDNCNVSTVHLTNMPSLQVLHCERLQLTSLHLNGQSLTHLHAHHNLLDCLIIMPVPLHLVFIDVSYNNFDSLPDWICDLPQIDCLRVNNNRLTSLPDRLFSVMSMRYLYCKNNKIKTLPDPVENLNLISCVLHGNQLTELPREFFRRCYRLRHLNVSFNRLTSLPNVNGNVDRNRINTLRLSGNRLDESIVPILMKMKRLKILDISHNKLRYFDDSALNSLTLMEELNLSSNELTTLSSSIFDLPALQTLKAHSNRIKNIPDLSVSATLQMIDLSNNALGSFASSIVTGKALKQLDLTCNTALNVNSGTLGKNQRKPVALYDIGGHAKERVQMGFSETSGSRNKLCIRRIHSGNIYGMVDGSMNYELPKVIQSVIKKTISLTAQKHDLSAILLEAHETLEESGERLGASCLLMHIDSKLTISYVGNIGAAIIANGNLERLTDPSELDEDQYDRIRSAGGTVDENNMINGITPNQRQLGFYSLHPIVTPKPTNRSLAVTHEIDYIIIASSAVWEFLSDAQIAGIATSAVNPQIAAKTMQDALQACDYNGNSCIIVMRLLKPELAFKSNSHLGLSIPPAVPPMRVESSSDEATLRKIEQRLEKITEVIAKMEDDTNEDGRALAGRQLYDRIAAQEKVSNWVTSPTSSSAPPPPDPASGTHSQLMEELKAKTILVDEFASAASSLTPTATESSTTTAPLYSNLSGTSVDSEEQLAGWRSTTKKTLRRCYNPEGIELRASPPETSKMFSLSIERTAEEEMAEELKLPTTSGVNVKNQPSPLEKNKSKTFRESVQKVTAIPGPARSGSRYIEEVNAVRNSAQHETLNRSFDYYSHTKVGPYEEVDTFPPPPILPPFADFNTSVKSTTPYFGYASPRRRKMSVIEESTETQTSSSEERIPSTTPPPLPSSEIPVGPQPFKKPTQVEYMRVTHPKTSV</sequence>
<dbReference type="SMART" id="SM00332">
    <property type="entry name" value="PP2Cc"/>
    <property type="match status" value="1"/>
</dbReference>
<dbReference type="SMART" id="SM00364">
    <property type="entry name" value="LRR_BAC"/>
    <property type="match status" value="8"/>
</dbReference>
<dbReference type="Proteomes" id="UP001176961">
    <property type="component" value="Unassembled WGS sequence"/>
</dbReference>
<dbReference type="PANTHER" id="PTHR48051">
    <property type="match status" value="1"/>
</dbReference>
<dbReference type="PANTHER" id="PTHR48051:SF41">
    <property type="entry name" value="LEUCINE-RICH REPEAT-CONTAINING PROTEIN 40"/>
    <property type="match status" value="1"/>
</dbReference>
<dbReference type="AlphaFoldDB" id="A0AA36M5H8"/>
<dbReference type="Gene3D" id="3.80.10.10">
    <property type="entry name" value="Ribonuclease Inhibitor"/>
    <property type="match status" value="4"/>
</dbReference>
<evidence type="ECO:0000256" key="1">
    <source>
        <dbReference type="ARBA" id="ARBA00022614"/>
    </source>
</evidence>
<evidence type="ECO:0000313" key="5">
    <source>
        <dbReference type="EMBL" id="CAJ0598863.1"/>
    </source>
</evidence>
<accession>A0AA36M5H8</accession>
<dbReference type="SMART" id="SM00369">
    <property type="entry name" value="LRR_TYP"/>
    <property type="match status" value="9"/>
</dbReference>
<dbReference type="InterPro" id="IPR036457">
    <property type="entry name" value="PPM-type-like_dom_sf"/>
</dbReference>
<dbReference type="Pfam" id="PF13855">
    <property type="entry name" value="LRR_8"/>
    <property type="match status" value="2"/>
</dbReference>
<gene>
    <name evidence="5" type="ORF">CYNAS_LOCUS10846</name>
</gene>
<dbReference type="PRINTS" id="PR00019">
    <property type="entry name" value="LEURICHRPT"/>
</dbReference>
<dbReference type="InterPro" id="IPR001932">
    <property type="entry name" value="PPM-type_phosphatase-like_dom"/>
</dbReference>
<dbReference type="Pfam" id="PF00481">
    <property type="entry name" value="PP2C"/>
    <property type="match status" value="1"/>
</dbReference>
<reference evidence="5" key="1">
    <citation type="submission" date="2023-07" db="EMBL/GenBank/DDBJ databases">
        <authorList>
            <consortium name="CYATHOMIX"/>
        </authorList>
    </citation>
    <scope>NUCLEOTIDE SEQUENCE</scope>
    <source>
        <strain evidence="5">N/A</strain>
    </source>
</reference>
<keyword evidence="2" id="KW-0677">Repeat</keyword>
<organism evidence="5 6">
    <name type="scientific">Cylicocyclus nassatus</name>
    <name type="common">Nematode worm</name>
    <dbReference type="NCBI Taxonomy" id="53992"/>
    <lineage>
        <taxon>Eukaryota</taxon>
        <taxon>Metazoa</taxon>
        <taxon>Ecdysozoa</taxon>
        <taxon>Nematoda</taxon>
        <taxon>Chromadorea</taxon>
        <taxon>Rhabditida</taxon>
        <taxon>Rhabditina</taxon>
        <taxon>Rhabditomorpha</taxon>
        <taxon>Strongyloidea</taxon>
        <taxon>Strongylidae</taxon>
        <taxon>Cylicocyclus</taxon>
    </lineage>
</organism>
<keyword evidence="1" id="KW-0433">Leucine-rich repeat</keyword>
<evidence type="ECO:0000259" key="4">
    <source>
        <dbReference type="PROSITE" id="PS51746"/>
    </source>
</evidence>